<proteinExistence type="predicted"/>
<comment type="caution">
    <text evidence="2">The sequence shown here is derived from an EMBL/GenBank/DDBJ whole genome shotgun (WGS) entry which is preliminary data.</text>
</comment>
<dbReference type="EMBL" id="PDNB01000117">
    <property type="protein sequence ID" value="PGH06461.1"/>
    <property type="molecule type" value="Genomic_DNA"/>
</dbReference>
<dbReference type="OrthoDB" id="3200163at2759"/>
<protein>
    <submittedName>
        <fullName evidence="2">Uncharacterized protein</fullName>
    </submittedName>
</protein>
<name>A0A2B7XCF7_9EURO</name>
<evidence type="ECO:0000313" key="3">
    <source>
        <dbReference type="Proteomes" id="UP000223968"/>
    </source>
</evidence>
<organism evidence="2 3">
    <name type="scientific">Helicocarpus griseus UAMH5409</name>
    <dbReference type="NCBI Taxonomy" id="1447875"/>
    <lineage>
        <taxon>Eukaryota</taxon>
        <taxon>Fungi</taxon>
        <taxon>Dikarya</taxon>
        <taxon>Ascomycota</taxon>
        <taxon>Pezizomycotina</taxon>
        <taxon>Eurotiomycetes</taxon>
        <taxon>Eurotiomycetidae</taxon>
        <taxon>Onygenales</taxon>
        <taxon>Ajellomycetaceae</taxon>
        <taxon>Helicocarpus</taxon>
    </lineage>
</organism>
<accession>A0A2B7XCF7</accession>
<dbReference type="AlphaFoldDB" id="A0A2B7XCF7"/>
<evidence type="ECO:0000256" key="1">
    <source>
        <dbReference type="SAM" id="MobiDB-lite"/>
    </source>
</evidence>
<sequence>MLANLRNLFEKMLDKSIPEKNNSKITRGRKAVYGVVHEKLMLTINSKLSGYIEKLLHFESAASSRFLQNNMASMRKLLLDSQSNQETSSTSACIPENTNVQTSNKGSGIVQRSNRRLRLGQNARHFSSTFNLSRLGFLWVIQISLNISWEAREYVIAPSLQLQRLVKRTSPAFEVLWKCDIGIMGLSDGLAEFGRIFEDGRASPFDADPEG</sequence>
<keyword evidence="3" id="KW-1185">Reference proteome</keyword>
<gene>
    <name evidence="2" type="ORF">AJ79_06551</name>
</gene>
<dbReference type="STRING" id="1447875.A0A2B7XCF7"/>
<dbReference type="Proteomes" id="UP000223968">
    <property type="component" value="Unassembled WGS sequence"/>
</dbReference>
<feature type="region of interest" description="Disordered" evidence="1">
    <location>
        <begin position="88"/>
        <end position="107"/>
    </location>
</feature>
<reference evidence="2 3" key="1">
    <citation type="submission" date="2017-10" db="EMBL/GenBank/DDBJ databases">
        <title>Comparative genomics in systemic dimorphic fungi from Ajellomycetaceae.</title>
        <authorList>
            <person name="Munoz J.F."/>
            <person name="Mcewen J.G."/>
            <person name="Clay O.K."/>
            <person name="Cuomo C.A."/>
        </authorList>
    </citation>
    <scope>NUCLEOTIDE SEQUENCE [LARGE SCALE GENOMIC DNA]</scope>
    <source>
        <strain evidence="2 3">UAMH5409</strain>
    </source>
</reference>
<evidence type="ECO:0000313" key="2">
    <source>
        <dbReference type="EMBL" id="PGH06461.1"/>
    </source>
</evidence>